<dbReference type="InterPro" id="IPR056924">
    <property type="entry name" value="SH3_Tf2-1"/>
</dbReference>
<name>A0A2I0JBW6_PUNGR</name>
<dbReference type="PANTHER" id="PTHR37984">
    <property type="entry name" value="PROTEIN CBG26694"/>
    <property type="match status" value="1"/>
</dbReference>
<dbReference type="EMBL" id="PGOL01001841">
    <property type="protein sequence ID" value="PKI53739.1"/>
    <property type="molecule type" value="Genomic_DNA"/>
</dbReference>
<dbReference type="Pfam" id="PF24626">
    <property type="entry name" value="SH3_Tf2-1"/>
    <property type="match status" value="1"/>
</dbReference>
<proteinExistence type="predicted"/>
<accession>A0A2I0JBW6</accession>
<dbReference type="STRING" id="22663.A0A2I0JBW6"/>
<keyword evidence="3" id="KW-1185">Reference proteome</keyword>
<dbReference type="PROSITE" id="PS50878">
    <property type="entry name" value="RT_POL"/>
    <property type="match status" value="1"/>
</dbReference>
<dbReference type="Pfam" id="PF00078">
    <property type="entry name" value="RVT_1"/>
    <property type="match status" value="1"/>
</dbReference>
<dbReference type="Gene3D" id="3.30.70.270">
    <property type="match status" value="2"/>
</dbReference>
<dbReference type="CDD" id="cd01647">
    <property type="entry name" value="RT_LTR"/>
    <property type="match status" value="1"/>
</dbReference>
<dbReference type="Proteomes" id="UP000233551">
    <property type="component" value="Unassembled WGS sequence"/>
</dbReference>
<reference evidence="2 3" key="1">
    <citation type="submission" date="2017-11" db="EMBL/GenBank/DDBJ databases">
        <title>De-novo sequencing of pomegranate (Punica granatum L.) genome.</title>
        <authorList>
            <person name="Akparov Z."/>
            <person name="Amiraslanov A."/>
            <person name="Hajiyeva S."/>
            <person name="Abbasov M."/>
            <person name="Kaur K."/>
            <person name="Hamwieh A."/>
            <person name="Solovyev V."/>
            <person name="Salamov A."/>
            <person name="Braich B."/>
            <person name="Kosarev P."/>
            <person name="Mahmoud A."/>
            <person name="Hajiyev E."/>
            <person name="Babayeva S."/>
            <person name="Izzatullayeva V."/>
            <person name="Mammadov A."/>
            <person name="Mammadov A."/>
            <person name="Sharifova S."/>
            <person name="Ojaghi J."/>
            <person name="Eynullazada K."/>
            <person name="Bayramov B."/>
            <person name="Abdulazimova A."/>
            <person name="Shahmuradov I."/>
        </authorList>
    </citation>
    <scope>NUCLEOTIDE SEQUENCE [LARGE SCALE GENOMIC DNA]</scope>
    <source>
        <strain evidence="3">cv. AG2017</strain>
        <tissue evidence="2">Leaf</tissue>
    </source>
</reference>
<gene>
    <name evidence="2" type="ORF">CRG98_025869</name>
</gene>
<dbReference type="SUPFAM" id="SSF56672">
    <property type="entry name" value="DNA/RNA polymerases"/>
    <property type="match status" value="1"/>
</dbReference>
<dbReference type="SUPFAM" id="SSF53098">
    <property type="entry name" value="Ribonuclease H-like"/>
    <property type="match status" value="1"/>
</dbReference>
<dbReference type="InterPro" id="IPR000477">
    <property type="entry name" value="RT_dom"/>
</dbReference>
<evidence type="ECO:0000313" key="2">
    <source>
        <dbReference type="EMBL" id="PKI53739.1"/>
    </source>
</evidence>
<dbReference type="PANTHER" id="PTHR37984:SF5">
    <property type="entry name" value="PROTEIN NYNRIN-LIKE"/>
    <property type="match status" value="1"/>
</dbReference>
<dbReference type="AlphaFoldDB" id="A0A2I0JBW6"/>
<evidence type="ECO:0000259" key="1">
    <source>
        <dbReference type="PROSITE" id="PS50878"/>
    </source>
</evidence>
<comment type="caution">
    <text evidence="2">The sequence shown here is derived from an EMBL/GenBank/DDBJ whole genome shotgun (WGS) entry which is preliminary data.</text>
</comment>
<dbReference type="FunFam" id="3.30.70.270:FF:000003">
    <property type="entry name" value="Transposon Ty3-G Gag-Pol polyprotein"/>
    <property type="match status" value="1"/>
</dbReference>
<sequence>MHETYVHKTAFRTHEVHYEFLVTPFGLTNAPSTFQGLMNEVFRSHLRKFVLVFFDNILVFSQDWHKHMEHLRKVFSLLMKNSLFAELSKYSFGEDKVEYLGHYVSATRVSTNPKKLRAVQEWPIPTTVKQLRGLLGLTSYYKRFVKVYGSISKQLTDILKDSFLWNKKWNHYLQGVGLLASTAYHPQTDEQSEAVNKCLETSLRCMTGRTPFEALYGFQPPLHMPYFPHDSIVAAVDTYMTDRESMIRILKYHLKKAQDRMKVQADKKRTEREFSVEDKVYLKLQPYKQGIVAVRPFEKLSPRFFGPFEILDKIGKVAYKLKLLASAQIHSVFHVSQLKRAIRATNCSAQLLMSDGDSDNQIKQPAAILERRIIRRGNKVAAQVLVH</sequence>
<feature type="domain" description="Reverse transcriptase" evidence="1">
    <location>
        <begin position="1"/>
        <end position="104"/>
    </location>
</feature>
<protein>
    <recommendedName>
        <fullName evidence="1">Reverse transcriptase domain-containing protein</fullName>
    </recommendedName>
</protein>
<dbReference type="InterPro" id="IPR043502">
    <property type="entry name" value="DNA/RNA_pol_sf"/>
</dbReference>
<organism evidence="2 3">
    <name type="scientific">Punica granatum</name>
    <name type="common">Pomegranate</name>
    <dbReference type="NCBI Taxonomy" id="22663"/>
    <lineage>
        <taxon>Eukaryota</taxon>
        <taxon>Viridiplantae</taxon>
        <taxon>Streptophyta</taxon>
        <taxon>Embryophyta</taxon>
        <taxon>Tracheophyta</taxon>
        <taxon>Spermatophyta</taxon>
        <taxon>Magnoliopsida</taxon>
        <taxon>eudicotyledons</taxon>
        <taxon>Gunneridae</taxon>
        <taxon>Pentapetalae</taxon>
        <taxon>rosids</taxon>
        <taxon>malvids</taxon>
        <taxon>Myrtales</taxon>
        <taxon>Lythraceae</taxon>
        <taxon>Punica</taxon>
    </lineage>
</organism>
<dbReference type="InterPro" id="IPR050951">
    <property type="entry name" value="Retrovirus_Pol_polyprotein"/>
</dbReference>
<dbReference type="InterPro" id="IPR012337">
    <property type="entry name" value="RNaseH-like_sf"/>
</dbReference>
<dbReference type="InterPro" id="IPR043128">
    <property type="entry name" value="Rev_trsase/Diguanyl_cyclase"/>
</dbReference>
<evidence type="ECO:0000313" key="3">
    <source>
        <dbReference type="Proteomes" id="UP000233551"/>
    </source>
</evidence>